<evidence type="ECO:0000313" key="3">
    <source>
        <dbReference type="EMBL" id="CAL6045544.1"/>
    </source>
</evidence>
<sequence>MSRQQIFGAGQRIPITFSSEKYYQNSITYPKADNFVKDHHNNLGKHITNIQVSADKTHEIYSGDGNVVDKCIMVKGNRLELLSQAHHTNTVSFTLEDRDKQFTVTLKGKDSSILKCAAIKVELNTNAKPQVTLLPAYQILSTQEAQNLQHSVELPSLYVNPKNSKKNNRMNDEFSQEESSGSSSDKDGRDKQDEEKDFGDKAEGQDDLECNEMNELQEKDKEKAKKLEQELTKFQKQQDDE</sequence>
<feature type="compositionally biased region" description="Basic and acidic residues" evidence="1">
    <location>
        <begin position="184"/>
        <end position="204"/>
    </location>
</feature>
<dbReference type="EMBL" id="CATOUU010000793">
    <property type="protein sequence ID" value="CAI9949102.1"/>
    <property type="molecule type" value="Genomic_DNA"/>
</dbReference>
<reference evidence="2" key="1">
    <citation type="submission" date="2023-06" db="EMBL/GenBank/DDBJ databases">
        <authorList>
            <person name="Kurt Z."/>
        </authorList>
    </citation>
    <scope>NUCLEOTIDE SEQUENCE</scope>
</reference>
<evidence type="ECO:0000313" key="2">
    <source>
        <dbReference type="EMBL" id="CAI9949102.1"/>
    </source>
</evidence>
<keyword evidence="4" id="KW-1185">Reference proteome</keyword>
<comment type="caution">
    <text evidence="2">The sequence shown here is derived from an EMBL/GenBank/DDBJ whole genome shotgun (WGS) entry which is preliminary data.</text>
</comment>
<reference evidence="3 4" key="2">
    <citation type="submission" date="2024-07" db="EMBL/GenBank/DDBJ databases">
        <authorList>
            <person name="Akdeniz Z."/>
        </authorList>
    </citation>
    <scope>NUCLEOTIDE SEQUENCE [LARGE SCALE GENOMIC DNA]</scope>
</reference>
<organism evidence="2">
    <name type="scientific">Hexamita inflata</name>
    <dbReference type="NCBI Taxonomy" id="28002"/>
    <lineage>
        <taxon>Eukaryota</taxon>
        <taxon>Metamonada</taxon>
        <taxon>Diplomonadida</taxon>
        <taxon>Hexamitidae</taxon>
        <taxon>Hexamitinae</taxon>
        <taxon>Hexamita</taxon>
    </lineage>
</organism>
<dbReference type="AlphaFoldDB" id="A0AA86Q409"/>
<gene>
    <name evidence="2" type="ORF">HINF_LOCUS36747</name>
    <name evidence="3" type="ORF">HINF_LOCUS41132</name>
</gene>
<accession>A0AA86Q409</accession>
<proteinExistence type="predicted"/>
<dbReference type="EMBL" id="CAXDID020000164">
    <property type="protein sequence ID" value="CAL6045544.1"/>
    <property type="molecule type" value="Genomic_DNA"/>
</dbReference>
<feature type="compositionally biased region" description="Basic and acidic residues" evidence="1">
    <location>
        <begin position="216"/>
        <end position="241"/>
    </location>
</feature>
<protein>
    <submittedName>
        <fullName evidence="3">Hypothetical_protein</fullName>
    </submittedName>
</protein>
<dbReference type="Proteomes" id="UP001642409">
    <property type="component" value="Unassembled WGS sequence"/>
</dbReference>
<evidence type="ECO:0000256" key="1">
    <source>
        <dbReference type="SAM" id="MobiDB-lite"/>
    </source>
</evidence>
<evidence type="ECO:0000313" key="4">
    <source>
        <dbReference type="Proteomes" id="UP001642409"/>
    </source>
</evidence>
<name>A0AA86Q409_9EUKA</name>
<feature type="region of interest" description="Disordered" evidence="1">
    <location>
        <begin position="158"/>
        <end position="241"/>
    </location>
</feature>